<evidence type="ECO:0000256" key="7">
    <source>
        <dbReference type="ARBA" id="ARBA00016544"/>
    </source>
</evidence>
<dbReference type="InterPro" id="IPR036618">
    <property type="entry name" value="PtsI_HPr-bd_sf"/>
</dbReference>
<proteinExistence type="inferred from homology"/>
<dbReference type="InterPro" id="IPR008279">
    <property type="entry name" value="PEP-util_enz_mobile_dom"/>
</dbReference>
<dbReference type="Pfam" id="PF00391">
    <property type="entry name" value="PEP-utilizers"/>
    <property type="match status" value="1"/>
</dbReference>
<gene>
    <name evidence="24" type="primary">ptsP</name>
    <name evidence="24" type="ORF">G3I74_10195</name>
</gene>
<evidence type="ECO:0000256" key="2">
    <source>
        <dbReference type="ARBA" id="ARBA00001946"/>
    </source>
</evidence>
<dbReference type="Proteomes" id="UP000484885">
    <property type="component" value="Unassembled WGS sequence"/>
</dbReference>
<evidence type="ECO:0000259" key="23">
    <source>
        <dbReference type="Pfam" id="PF05524"/>
    </source>
</evidence>
<accession>A0A845V1I6</accession>
<dbReference type="EMBL" id="JAAGSC010000041">
    <property type="protein sequence ID" value="NDY96100.1"/>
    <property type="molecule type" value="Genomic_DNA"/>
</dbReference>
<reference evidence="24 25" key="1">
    <citation type="submission" date="2020-02" db="EMBL/GenBank/DDBJ databases">
        <authorList>
            <person name="Zhang X.-Y."/>
        </authorList>
    </citation>
    <scope>NUCLEOTIDE SEQUENCE [LARGE SCALE GENOMIC DNA]</scope>
    <source>
        <strain evidence="24 25">C33</strain>
    </source>
</reference>
<evidence type="ECO:0000256" key="17">
    <source>
        <dbReference type="PIRNR" id="PIRNR000732"/>
    </source>
</evidence>
<dbReference type="SUPFAM" id="SSF51621">
    <property type="entry name" value="Phosphoenolpyruvate/pyruvate domain"/>
    <property type="match status" value="1"/>
</dbReference>
<comment type="cofactor">
    <cofactor evidence="2 17 20">
        <name>Mg(2+)</name>
        <dbReference type="ChEBI" id="CHEBI:18420"/>
    </cofactor>
</comment>
<dbReference type="PANTHER" id="PTHR46244:SF3">
    <property type="entry name" value="PHOSPHOENOLPYRUVATE-PROTEIN PHOSPHOTRANSFERASE"/>
    <property type="match status" value="1"/>
</dbReference>
<dbReference type="AlphaFoldDB" id="A0A845V1I6"/>
<evidence type="ECO:0000313" key="24">
    <source>
        <dbReference type="EMBL" id="NDY96100.1"/>
    </source>
</evidence>
<evidence type="ECO:0000256" key="14">
    <source>
        <dbReference type="ARBA" id="ARBA00022777"/>
    </source>
</evidence>
<feature type="binding site" evidence="20">
    <location>
        <position position="461"/>
    </location>
    <ligand>
        <name>Mg(2+)</name>
        <dbReference type="ChEBI" id="CHEBI:18420"/>
    </ligand>
</feature>
<dbReference type="InterPro" id="IPR008731">
    <property type="entry name" value="PTS_EIN"/>
</dbReference>
<dbReference type="Gene3D" id="3.50.30.10">
    <property type="entry name" value="Phosphohistidine domain"/>
    <property type="match status" value="1"/>
</dbReference>
<dbReference type="GO" id="GO:0009401">
    <property type="term" value="P:phosphoenolpyruvate-dependent sugar phosphotransferase system"/>
    <property type="evidence" value="ECO:0007669"/>
    <property type="project" value="UniProtKB-KW"/>
</dbReference>
<feature type="domain" description="PEP-utilising enzyme mobile" evidence="21">
    <location>
        <begin position="162"/>
        <end position="232"/>
    </location>
</feature>
<evidence type="ECO:0000259" key="21">
    <source>
        <dbReference type="Pfam" id="PF00391"/>
    </source>
</evidence>
<evidence type="ECO:0000256" key="4">
    <source>
        <dbReference type="ARBA" id="ARBA00004496"/>
    </source>
</evidence>
<dbReference type="InterPro" id="IPR050499">
    <property type="entry name" value="PEP-utilizing_PTS_enzyme"/>
</dbReference>
<dbReference type="EC" id="2.7.3.9" evidence="6 17"/>
<evidence type="ECO:0000256" key="20">
    <source>
        <dbReference type="PIRSR" id="PIRSR000732-3"/>
    </source>
</evidence>
<dbReference type="Pfam" id="PF02896">
    <property type="entry name" value="PEP-utilizers_C"/>
    <property type="match status" value="1"/>
</dbReference>
<evidence type="ECO:0000256" key="16">
    <source>
        <dbReference type="ARBA" id="ARBA00033235"/>
    </source>
</evidence>
<feature type="active site" description="Tele-phosphohistidine intermediate" evidence="18">
    <location>
        <position position="196"/>
    </location>
</feature>
<dbReference type="Gene3D" id="1.10.274.10">
    <property type="entry name" value="PtsI, HPr-binding domain"/>
    <property type="match status" value="1"/>
</dbReference>
<feature type="binding site" evidence="19">
    <location>
        <position position="303"/>
    </location>
    <ligand>
        <name>phosphoenolpyruvate</name>
        <dbReference type="ChEBI" id="CHEBI:58702"/>
    </ligand>
</feature>
<dbReference type="Gene3D" id="3.20.20.60">
    <property type="entry name" value="Phosphoenolpyruvate-binding domains"/>
    <property type="match status" value="1"/>
</dbReference>
<keyword evidence="14 17" id="KW-0418">Kinase</keyword>
<evidence type="ECO:0000259" key="22">
    <source>
        <dbReference type="Pfam" id="PF02896"/>
    </source>
</evidence>
<feature type="active site" description="Proton donor" evidence="18">
    <location>
        <position position="508"/>
    </location>
</feature>
<evidence type="ECO:0000256" key="10">
    <source>
        <dbReference type="ARBA" id="ARBA00022597"/>
    </source>
</evidence>
<evidence type="ECO:0000256" key="13">
    <source>
        <dbReference type="ARBA" id="ARBA00022723"/>
    </source>
</evidence>
<dbReference type="InterPro" id="IPR000121">
    <property type="entry name" value="PEP_util_C"/>
</dbReference>
<dbReference type="GO" id="GO:0008965">
    <property type="term" value="F:phosphoenolpyruvate-protein phosphotransferase activity"/>
    <property type="evidence" value="ECO:0007669"/>
    <property type="project" value="UniProtKB-EC"/>
</dbReference>
<evidence type="ECO:0000256" key="11">
    <source>
        <dbReference type="ARBA" id="ARBA00022679"/>
    </source>
</evidence>
<evidence type="ECO:0000256" key="18">
    <source>
        <dbReference type="PIRSR" id="PIRSR000732-1"/>
    </source>
</evidence>
<keyword evidence="13 17" id="KW-0479">Metal-binding</keyword>
<comment type="caution">
    <text evidence="24">The sequence shown here is derived from an EMBL/GenBank/DDBJ whole genome shotgun (WGS) entry which is preliminary data.</text>
</comment>
<feature type="domain" description="PEP-utilising enzyme C-terminal" evidence="22">
    <location>
        <begin position="266"/>
        <end position="545"/>
    </location>
</feature>
<sequence>MSLALTGLGVTSGIAIGQVHRLTPGELSIPEYHLGDDAVGSELDRLHKAFGRGEKFLADLLARMSKEITETARDLLEAHRLILRDPMLIEGTAERIRSKRINAEWALVQQADQLQAEFRRMGDEYLALRREDLEQAVGLVRRELAEQPALFVSTQIPHRLEATIVVAAELGPAEMTVLAQRKVAGLVTEHGGPWSHAAILARSLEIPMLVGVHHALDLLDEGEAVILDGHYGAVLAGADESLFAHYREKREASQRRRIELRRYLGRPSVTRDGQAFSLLGNADLLPDFERCREVGVKAIGLMRTEYLYLDDALPDEDTQYRAYRAAVEAMQGRPITIRTLDAGGDKLPAILGFTKGPNPALGLRGLRLSLSLGELFVQQIRAILRASVHGPVEILLPMLTRRDEIRQARNIIDRCREELRAEGMAVDPELPIGGMIETPAAAIDVDHLAGELDFLSIGTNDLIQYVLAIDRSDELVNYLYDPTHPAVLFLLQRIQQAGARHGCPVTVCGELAGDERTARLLLGLGLTRLSMPPAALPAIKKSLLEASAADCQQIVREWLDSSQNSAEQGLLERLSPE</sequence>
<evidence type="ECO:0000256" key="5">
    <source>
        <dbReference type="ARBA" id="ARBA00007837"/>
    </source>
</evidence>
<dbReference type="InterPro" id="IPR023151">
    <property type="entry name" value="PEP_util_CS"/>
</dbReference>
<evidence type="ECO:0000256" key="15">
    <source>
        <dbReference type="ARBA" id="ARBA00022842"/>
    </source>
</evidence>
<feature type="binding site" evidence="19">
    <location>
        <position position="338"/>
    </location>
    <ligand>
        <name>phosphoenolpyruvate</name>
        <dbReference type="ChEBI" id="CHEBI:58702"/>
    </ligand>
</feature>
<dbReference type="NCBIfam" id="TIGR01417">
    <property type="entry name" value="PTS_I_fam"/>
    <property type="match status" value="1"/>
</dbReference>
<organism evidence="24 25">
    <name type="scientific">Wenzhouxiangella limi</name>
    <dbReference type="NCBI Taxonomy" id="2707351"/>
    <lineage>
        <taxon>Bacteria</taxon>
        <taxon>Pseudomonadati</taxon>
        <taxon>Pseudomonadota</taxon>
        <taxon>Gammaproteobacteria</taxon>
        <taxon>Chromatiales</taxon>
        <taxon>Wenzhouxiangellaceae</taxon>
        <taxon>Wenzhouxiangella</taxon>
    </lineage>
</organism>
<dbReference type="InterPro" id="IPR036637">
    <property type="entry name" value="Phosphohistidine_dom_sf"/>
</dbReference>
<protein>
    <recommendedName>
        <fullName evidence="7 17">Phosphoenolpyruvate-protein phosphotransferase</fullName>
        <ecNumber evidence="6 17">2.7.3.9</ecNumber>
    </recommendedName>
    <alternativeName>
        <fullName evidence="16 17">Phosphotransferase system, enzyme I</fullName>
    </alternativeName>
</protein>
<dbReference type="InterPro" id="IPR006318">
    <property type="entry name" value="PTS_EI-like"/>
</dbReference>
<comment type="similarity">
    <text evidence="5 17">Belongs to the PEP-utilizing enzyme family.</text>
</comment>
<dbReference type="InterPro" id="IPR015813">
    <property type="entry name" value="Pyrv/PenolPyrv_kinase-like_dom"/>
</dbReference>
<evidence type="ECO:0000256" key="12">
    <source>
        <dbReference type="ARBA" id="ARBA00022683"/>
    </source>
</evidence>
<keyword evidence="15 17" id="KW-0460">Magnesium</keyword>
<feature type="binding site" evidence="20">
    <location>
        <position position="437"/>
    </location>
    <ligand>
        <name>Mg(2+)</name>
        <dbReference type="ChEBI" id="CHEBI:18420"/>
    </ligand>
</feature>
<dbReference type="GO" id="GO:0016301">
    <property type="term" value="F:kinase activity"/>
    <property type="evidence" value="ECO:0007669"/>
    <property type="project" value="UniProtKB-KW"/>
</dbReference>
<dbReference type="Pfam" id="PF05524">
    <property type="entry name" value="PEP-utilisers_N"/>
    <property type="match status" value="1"/>
</dbReference>
<dbReference type="GO" id="GO:0046872">
    <property type="term" value="F:metal ion binding"/>
    <property type="evidence" value="ECO:0007669"/>
    <property type="project" value="UniProtKB-KW"/>
</dbReference>
<evidence type="ECO:0000256" key="19">
    <source>
        <dbReference type="PIRSR" id="PIRSR000732-2"/>
    </source>
</evidence>
<keyword evidence="10 17" id="KW-0762">Sugar transport</keyword>
<dbReference type="PROSITE" id="PS00742">
    <property type="entry name" value="PEP_ENZYMES_2"/>
    <property type="match status" value="1"/>
</dbReference>
<keyword evidence="24" id="KW-0670">Pyruvate</keyword>
<evidence type="ECO:0000256" key="9">
    <source>
        <dbReference type="ARBA" id="ARBA00022490"/>
    </source>
</evidence>
<dbReference type="SUPFAM" id="SSF47831">
    <property type="entry name" value="Enzyme I of the PEP:sugar phosphotransferase system HPr-binding (sub)domain"/>
    <property type="match status" value="1"/>
</dbReference>
<name>A0A845V1I6_9GAMM</name>
<comment type="subcellular location">
    <subcellularLocation>
        <location evidence="4 17">Cytoplasm</location>
    </subcellularLocation>
</comment>
<comment type="function">
    <text evidence="3 17">General (non sugar-specific) component of the phosphoenolpyruvate-dependent sugar phosphotransferase system (sugar PTS). This major carbohydrate active-transport system catalyzes the phosphorylation of incoming sugar substrates concomitantly with their translocation across the cell membrane. Enzyme I transfers the phosphoryl group from phosphoenolpyruvate (PEP) to the phosphoryl carrier protein (HPr).</text>
</comment>
<feature type="binding site" evidence="19">
    <location>
        <begin position="460"/>
        <end position="461"/>
    </location>
    <ligand>
        <name>phosphoenolpyruvate</name>
        <dbReference type="ChEBI" id="CHEBI:58702"/>
    </ligand>
</feature>
<comment type="catalytic activity">
    <reaction evidence="1 17">
        <text>L-histidyl-[protein] + phosphoenolpyruvate = N(pros)-phospho-L-histidyl-[protein] + pyruvate</text>
        <dbReference type="Rhea" id="RHEA:23880"/>
        <dbReference type="Rhea" id="RHEA-COMP:9745"/>
        <dbReference type="Rhea" id="RHEA-COMP:9746"/>
        <dbReference type="ChEBI" id="CHEBI:15361"/>
        <dbReference type="ChEBI" id="CHEBI:29979"/>
        <dbReference type="ChEBI" id="CHEBI:58702"/>
        <dbReference type="ChEBI" id="CHEBI:64837"/>
        <dbReference type="EC" id="2.7.3.9"/>
    </reaction>
</comment>
<keyword evidence="11 17" id="KW-0808">Transferase</keyword>
<feature type="binding site" evidence="19">
    <location>
        <position position="471"/>
    </location>
    <ligand>
        <name>phosphoenolpyruvate</name>
        <dbReference type="ChEBI" id="CHEBI:58702"/>
    </ligand>
</feature>
<keyword evidence="25" id="KW-1185">Reference proteome</keyword>
<dbReference type="InterPro" id="IPR040442">
    <property type="entry name" value="Pyrv_kinase-like_dom_sf"/>
</dbReference>
<feature type="domain" description="Phosphotransferase system enzyme I N-terminal" evidence="23">
    <location>
        <begin position="6"/>
        <end position="129"/>
    </location>
</feature>
<keyword evidence="12 17" id="KW-0598">Phosphotransferase system</keyword>
<evidence type="ECO:0000256" key="8">
    <source>
        <dbReference type="ARBA" id="ARBA00022448"/>
    </source>
</evidence>
<dbReference type="InterPro" id="IPR024692">
    <property type="entry name" value="PTS_EI"/>
</dbReference>
<evidence type="ECO:0000256" key="3">
    <source>
        <dbReference type="ARBA" id="ARBA00002728"/>
    </source>
</evidence>
<dbReference type="GO" id="GO:0005737">
    <property type="term" value="C:cytoplasm"/>
    <property type="evidence" value="ECO:0007669"/>
    <property type="project" value="UniProtKB-SubCell"/>
</dbReference>
<dbReference type="PANTHER" id="PTHR46244">
    <property type="entry name" value="PHOSPHOENOLPYRUVATE-PROTEIN PHOSPHOTRANSFERASE"/>
    <property type="match status" value="1"/>
</dbReference>
<dbReference type="PIRSF" id="PIRSF000732">
    <property type="entry name" value="PTS_enzyme_I"/>
    <property type="match status" value="1"/>
</dbReference>
<evidence type="ECO:0000256" key="1">
    <source>
        <dbReference type="ARBA" id="ARBA00000683"/>
    </source>
</evidence>
<keyword evidence="8 17" id="KW-0813">Transport</keyword>
<keyword evidence="9 17" id="KW-0963">Cytoplasm</keyword>
<dbReference type="RefSeq" id="WP_164211474.1">
    <property type="nucleotide sequence ID" value="NZ_JAAGSC010000041.1"/>
</dbReference>
<dbReference type="PRINTS" id="PR01736">
    <property type="entry name" value="PHPHTRNFRASE"/>
</dbReference>
<dbReference type="SUPFAM" id="SSF52009">
    <property type="entry name" value="Phosphohistidine domain"/>
    <property type="match status" value="1"/>
</dbReference>
<evidence type="ECO:0000313" key="25">
    <source>
        <dbReference type="Proteomes" id="UP000484885"/>
    </source>
</evidence>
<evidence type="ECO:0000256" key="6">
    <source>
        <dbReference type="ARBA" id="ARBA00012232"/>
    </source>
</evidence>